<evidence type="ECO:0000313" key="2">
    <source>
        <dbReference type="EMBL" id="JAT45966.1"/>
    </source>
</evidence>
<gene>
    <name evidence="2" type="primary">snmp1</name>
    <name evidence="2" type="ORF">g.55564</name>
</gene>
<keyword evidence="1" id="KW-0732">Signal</keyword>
<feature type="signal peptide" evidence="1">
    <location>
        <begin position="1"/>
        <end position="33"/>
    </location>
</feature>
<name>A0A1D1XUB0_9ARAE</name>
<dbReference type="EMBL" id="GDJX01021970">
    <property type="protein sequence ID" value="JAT45966.1"/>
    <property type="molecule type" value="Transcribed_RNA"/>
</dbReference>
<sequence length="120" mass="12757">MEIQMVALPTSSQLKNSMLLVFLLALVAHPVSALPLPNLPLGANEVLGSGPSCCNTCELEGSSLMCENYFYNTSDYIANCKSLVCHPVYPLCVCRDPMDICPPACTAGSGVFRAVPMGDN</sequence>
<organism evidence="2">
    <name type="scientific">Anthurium amnicola</name>
    <dbReference type="NCBI Taxonomy" id="1678845"/>
    <lineage>
        <taxon>Eukaryota</taxon>
        <taxon>Viridiplantae</taxon>
        <taxon>Streptophyta</taxon>
        <taxon>Embryophyta</taxon>
        <taxon>Tracheophyta</taxon>
        <taxon>Spermatophyta</taxon>
        <taxon>Magnoliopsida</taxon>
        <taxon>Liliopsida</taxon>
        <taxon>Araceae</taxon>
        <taxon>Pothoideae</taxon>
        <taxon>Potheae</taxon>
        <taxon>Anthurium</taxon>
    </lineage>
</organism>
<evidence type="ECO:0000256" key="1">
    <source>
        <dbReference type="SAM" id="SignalP"/>
    </source>
</evidence>
<proteinExistence type="predicted"/>
<accession>A0A1D1XUB0</accession>
<protein>
    <submittedName>
        <fullName evidence="2">Sensory neuron membrane protein 1</fullName>
    </submittedName>
</protein>
<reference evidence="2" key="1">
    <citation type="submission" date="2015-07" db="EMBL/GenBank/DDBJ databases">
        <title>Transcriptome Assembly of Anthurium amnicola.</title>
        <authorList>
            <person name="Suzuki J."/>
        </authorList>
    </citation>
    <scope>NUCLEOTIDE SEQUENCE</scope>
</reference>
<dbReference type="AlphaFoldDB" id="A0A1D1XUB0"/>
<feature type="chain" id="PRO_5008899687" evidence="1">
    <location>
        <begin position="34"/>
        <end position="120"/>
    </location>
</feature>